<dbReference type="AlphaFoldDB" id="A0A843TRG2"/>
<gene>
    <name evidence="1" type="ORF">Taro_005997</name>
</gene>
<accession>A0A843TRG2</accession>
<proteinExistence type="predicted"/>
<dbReference type="Proteomes" id="UP000652761">
    <property type="component" value="Unassembled WGS sequence"/>
</dbReference>
<organism evidence="1 2">
    <name type="scientific">Colocasia esculenta</name>
    <name type="common">Wild taro</name>
    <name type="synonym">Arum esculentum</name>
    <dbReference type="NCBI Taxonomy" id="4460"/>
    <lineage>
        <taxon>Eukaryota</taxon>
        <taxon>Viridiplantae</taxon>
        <taxon>Streptophyta</taxon>
        <taxon>Embryophyta</taxon>
        <taxon>Tracheophyta</taxon>
        <taxon>Spermatophyta</taxon>
        <taxon>Magnoliopsida</taxon>
        <taxon>Liliopsida</taxon>
        <taxon>Araceae</taxon>
        <taxon>Aroideae</taxon>
        <taxon>Colocasieae</taxon>
        <taxon>Colocasia</taxon>
    </lineage>
</organism>
<sequence>MAAQFNTLLAMDIFDLAASLRPADFSPVRHGASTVARYKSSSASIVSFVDFVMQHFKEYALNYNVYKVKIDDVII</sequence>
<protein>
    <submittedName>
        <fullName evidence="1">Uncharacterized protein</fullName>
    </submittedName>
</protein>
<dbReference type="EMBL" id="NMUH01000176">
    <property type="protein sequence ID" value="MQL73655.1"/>
    <property type="molecule type" value="Genomic_DNA"/>
</dbReference>
<evidence type="ECO:0000313" key="1">
    <source>
        <dbReference type="EMBL" id="MQL73655.1"/>
    </source>
</evidence>
<reference evidence="1" key="1">
    <citation type="submission" date="2017-07" db="EMBL/GenBank/DDBJ databases">
        <title>Taro Niue Genome Assembly and Annotation.</title>
        <authorList>
            <person name="Atibalentja N."/>
            <person name="Keating K."/>
            <person name="Fields C.J."/>
        </authorList>
    </citation>
    <scope>NUCLEOTIDE SEQUENCE</scope>
    <source>
        <strain evidence="1">Niue_2</strain>
        <tissue evidence="1">Leaf</tissue>
    </source>
</reference>
<comment type="caution">
    <text evidence="1">The sequence shown here is derived from an EMBL/GenBank/DDBJ whole genome shotgun (WGS) entry which is preliminary data.</text>
</comment>
<name>A0A843TRG2_COLES</name>
<keyword evidence="2" id="KW-1185">Reference proteome</keyword>
<evidence type="ECO:0000313" key="2">
    <source>
        <dbReference type="Proteomes" id="UP000652761"/>
    </source>
</evidence>